<keyword evidence="3 8" id="KW-0349">Heme</keyword>
<evidence type="ECO:0008006" key="13">
    <source>
        <dbReference type="Google" id="ProtNLM"/>
    </source>
</evidence>
<dbReference type="InterPro" id="IPR001128">
    <property type="entry name" value="Cyt_P450"/>
</dbReference>
<keyword evidence="7 9" id="KW-0503">Monooxygenase</keyword>
<evidence type="ECO:0000256" key="7">
    <source>
        <dbReference type="ARBA" id="ARBA00023033"/>
    </source>
</evidence>
<dbReference type="InterPro" id="IPR036396">
    <property type="entry name" value="Cyt_P450_sf"/>
</dbReference>
<evidence type="ECO:0000256" key="2">
    <source>
        <dbReference type="ARBA" id="ARBA00010617"/>
    </source>
</evidence>
<dbReference type="GO" id="GO:0020037">
    <property type="term" value="F:heme binding"/>
    <property type="evidence" value="ECO:0007669"/>
    <property type="project" value="InterPro"/>
</dbReference>
<dbReference type="Gene3D" id="1.10.630.10">
    <property type="entry name" value="Cytochrome P450"/>
    <property type="match status" value="1"/>
</dbReference>
<comment type="similarity">
    <text evidence="2 9">Belongs to the cytochrome P450 family.</text>
</comment>
<dbReference type="AlphaFoldDB" id="A0AAD4CS53"/>
<dbReference type="InterPro" id="IPR002401">
    <property type="entry name" value="Cyt_P450_E_grp-I"/>
</dbReference>
<gene>
    <name evidence="11" type="ORF">FE257_003587</name>
</gene>
<evidence type="ECO:0000256" key="4">
    <source>
        <dbReference type="ARBA" id="ARBA00022723"/>
    </source>
</evidence>
<name>A0AAD4CS53_ASPNN</name>
<dbReference type="InterPro" id="IPR050121">
    <property type="entry name" value="Cytochrome_P450_monoxygenase"/>
</dbReference>
<dbReference type="PANTHER" id="PTHR24305">
    <property type="entry name" value="CYTOCHROME P450"/>
    <property type="match status" value="1"/>
</dbReference>
<keyword evidence="4 8" id="KW-0479">Metal-binding</keyword>
<dbReference type="InterPro" id="IPR017972">
    <property type="entry name" value="Cyt_P450_CS"/>
</dbReference>
<feature type="chain" id="PRO_5042150493" description="Cytochrome P450 oxidoreductase" evidence="10">
    <location>
        <begin position="23"/>
        <end position="510"/>
    </location>
</feature>
<dbReference type="PRINTS" id="PR00385">
    <property type="entry name" value="P450"/>
</dbReference>
<evidence type="ECO:0000256" key="1">
    <source>
        <dbReference type="ARBA" id="ARBA00001971"/>
    </source>
</evidence>
<dbReference type="FunFam" id="1.10.630.10:FF:000050">
    <property type="entry name" value="Cytochrome P450 monooxygenase"/>
    <property type="match status" value="1"/>
</dbReference>
<evidence type="ECO:0000256" key="3">
    <source>
        <dbReference type="ARBA" id="ARBA00022617"/>
    </source>
</evidence>
<keyword evidence="10" id="KW-0732">Signal</keyword>
<dbReference type="PANTHER" id="PTHR24305:SF232">
    <property type="entry name" value="P450, PUTATIVE (EUROFUNG)-RELATED"/>
    <property type="match status" value="1"/>
</dbReference>
<keyword evidence="5 9" id="KW-0560">Oxidoreductase</keyword>
<dbReference type="Pfam" id="PF00067">
    <property type="entry name" value="p450"/>
    <property type="match status" value="1"/>
</dbReference>
<dbReference type="CDD" id="cd11060">
    <property type="entry name" value="CYP57A1-like"/>
    <property type="match status" value="1"/>
</dbReference>
<dbReference type="PROSITE" id="PS00086">
    <property type="entry name" value="CYTOCHROME_P450"/>
    <property type="match status" value="1"/>
</dbReference>
<feature type="binding site" description="axial binding residue" evidence="8">
    <location>
        <position position="455"/>
    </location>
    <ligand>
        <name>heme</name>
        <dbReference type="ChEBI" id="CHEBI:30413"/>
    </ligand>
    <ligandPart>
        <name>Fe</name>
        <dbReference type="ChEBI" id="CHEBI:18248"/>
    </ligandPart>
</feature>
<sequence>MPSTVTTVVVLIGLCLVLRLVSNRFKSGLRDIPGPSLARYTRLWKLHSVWKGDHHVTEIKLHRRYGPLVRIGPNHVSVGDPAAVGVIYGLNQGFTKTAFFPIQSISWEKKPQMNLFSTRDESFHRSQKRLVANAYSMTSLLEMEDSVDSCTGIFMDRLREFCDRKRPLDFGAWLQYYAFDVVGEVTFAKKLGFLEKGRDVDDTMKTIQGILAYASLCGQIPDAHPFLLGNPLFPIFIPSMESWNSVLQFTLKAISSRLALGSDQHEPTADRVEESLGKDMLSRWLALHQSDPDRLSKRDIIVHTSTNVFAGSDTTAIALRAIFYLLMRHPSVMEKVRDEIDTADSQGKLSDPIAYRESVAHFPYLAAVFKEAMRLHPSVGLILERQVPTGGVSILGRHIPGGTVVGINAWVLHRNPEVYPEPDAFIPERWLTSPPAALKAMEQSFFNFGAGSRTCIGKNISLMEMHKIVPQILRHFEVRLHSPAKEWKTRNVWFVQQEGLVCDLLPRTPT</sequence>
<comment type="cofactor">
    <cofactor evidence="1 8">
        <name>heme</name>
        <dbReference type="ChEBI" id="CHEBI:30413"/>
    </cofactor>
</comment>
<dbReference type="PRINTS" id="PR00463">
    <property type="entry name" value="EP450I"/>
</dbReference>
<evidence type="ECO:0000256" key="5">
    <source>
        <dbReference type="ARBA" id="ARBA00023002"/>
    </source>
</evidence>
<dbReference type="GO" id="GO:0004497">
    <property type="term" value="F:monooxygenase activity"/>
    <property type="evidence" value="ECO:0007669"/>
    <property type="project" value="UniProtKB-KW"/>
</dbReference>
<evidence type="ECO:0000313" key="11">
    <source>
        <dbReference type="EMBL" id="KAF9891576.1"/>
    </source>
</evidence>
<dbReference type="GO" id="GO:0005506">
    <property type="term" value="F:iron ion binding"/>
    <property type="evidence" value="ECO:0007669"/>
    <property type="project" value="InterPro"/>
</dbReference>
<feature type="signal peptide" evidence="10">
    <location>
        <begin position="1"/>
        <end position="22"/>
    </location>
</feature>
<evidence type="ECO:0000256" key="10">
    <source>
        <dbReference type="SAM" id="SignalP"/>
    </source>
</evidence>
<dbReference type="Proteomes" id="UP001194746">
    <property type="component" value="Unassembled WGS sequence"/>
</dbReference>
<reference evidence="11" key="2">
    <citation type="submission" date="2020-02" db="EMBL/GenBank/DDBJ databases">
        <authorList>
            <person name="Gilchrist C.L.M."/>
            <person name="Chooi Y.-H."/>
        </authorList>
    </citation>
    <scope>NUCLEOTIDE SEQUENCE</scope>
    <source>
        <strain evidence="11">MST-FP2251</strain>
    </source>
</reference>
<accession>A0AAD4CS53</accession>
<protein>
    <recommendedName>
        <fullName evidence="13">Cytochrome P450 oxidoreductase</fullName>
    </recommendedName>
</protein>
<proteinExistence type="inferred from homology"/>
<evidence type="ECO:0000313" key="12">
    <source>
        <dbReference type="Proteomes" id="UP001194746"/>
    </source>
</evidence>
<evidence type="ECO:0000256" key="9">
    <source>
        <dbReference type="RuleBase" id="RU000461"/>
    </source>
</evidence>
<organism evidence="11 12">
    <name type="scientific">Aspergillus nanangensis</name>
    <dbReference type="NCBI Taxonomy" id="2582783"/>
    <lineage>
        <taxon>Eukaryota</taxon>
        <taxon>Fungi</taxon>
        <taxon>Dikarya</taxon>
        <taxon>Ascomycota</taxon>
        <taxon>Pezizomycotina</taxon>
        <taxon>Eurotiomycetes</taxon>
        <taxon>Eurotiomycetidae</taxon>
        <taxon>Eurotiales</taxon>
        <taxon>Aspergillaceae</taxon>
        <taxon>Aspergillus</taxon>
        <taxon>Aspergillus subgen. Circumdati</taxon>
    </lineage>
</organism>
<evidence type="ECO:0000256" key="6">
    <source>
        <dbReference type="ARBA" id="ARBA00023004"/>
    </source>
</evidence>
<dbReference type="GO" id="GO:0016705">
    <property type="term" value="F:oxidoreductase activity, acting on paired donors, with incorporation or reduction of molecular oxygen"/>
    <property type="evidence" value="ECO:0007669"/>
    <property type="project" value="InterPro"/>
</dbReference>
<reference evidence="11" key="1">
    <citation type="journal article" date="2019" name="Beilstein J. Org. Chem.">
        <title>Nanangenines: drimane sesquiterpenoids as the dominant metabolite cohort of a novel Australian fungus, Aspergillus nanangensis.</title>
        <authorList>
            <person name="Lacey H.J."/>
            <person name="Gilchrist C.L.M."/>
            <person name="Crombie A."/>
            <person name="Kalaitzis J.A."/>
            <person name="Vuong D."/>
            <person name="Rutledge P.J."/>
            <person name="Turner P."/>
            <person name="Pitt J.I."/>
            <person name="Lacey E."/>
            <person name="Chooi Y.H."/>
            <person name="Piggott A.M."/>
        </authorList>
    </citation>
    <scope>NUCLEOTIDE SEQUENCE</scope>
    <source>
        <strain evidence="11">MST-FP2251</strain>
    </source>
</reference>
<keyword evidence="12" id="KW-1185">Reference proteome</keyword>
<comment type="caution">
    <text evidence="11">The sequence shown here is derived from an EMBL/GenBank/DDBJ whole genome shotgun (WGS) entry which is preliminary data.</text>
</comment>
<dbReference type="EMBL" id="VCAU01000017">
    <property type="protein sequence ID" value="KAF9891576.1"/>
    <property type="molecule type" value="Genomic_DNA"/>
</dbReference>
<evidence type="ECO:0000256" key="8">
    <source>
        <dbReference type="PIRSR" id="PIRSR602401-1"/>
    </source>
</evidence>
<keyword evidence="6 8" id="KW-0408">Iron</keyword>
<dbReference type="SUPFAM" id="SSF48264">
    <property type="entry name" value="Cytochrome P450"/>
    <property type="match status" value="1"/>
</dbReference>